<gene>
    <name evidence="1" type="ORF">CDO52_13090</name>
</gene>
<dbReference type="Proteomes" id="UP000215005">
    <property type="component" value="Chromosome"/>
</dbReference>
<organism evidence="1 2">
    <name type="scientific">Nocardiopsis gilva YIM 90087</name>
    <dbReference type="NCBI Taxonomy" id="1235441"/>
    <lineage>
        <taxon>Bacteria</taxon>
        <taxon>Bacillati</taxon>
        <taxon>Actinomycetota</taxon>
        <taxon>Actinomycetes</taxon>
        <taxon>Streptosporangiales</taxon>
        <taxon>Nocardiopsidaceae</taxon>
        <taxon>Nocardiopsis</taxon>
    </lineage>
</organism>
<dbReference type="AlphaFoldDB" id="A0A223S619"/>
<evidence type="ECO:0000313" key="2">
    <source>
        <dbReference type="Proteomes" id="UP000215005"/>
    </source>
</evidence>
<reference evidence="1 2" key="1">
    <citation type="submission" date="2017-08" db="EMBL/GenBank/DDBJ databases">
        <title>The complete genome sequence of Nocardiopsis gilva YIM 90087.</title>
        <authorList>
            <person name="Yin M."/>
            <person name="Tang S."/>
        </authorList>
    </citation>
    <scope>NUCLEOTIDE SEQUENCE [LARGE SCALE GENOMIC DNA]</scope>
    <source>
        <strain evidence="1 2">YIM 90087</strain>
    </source>
</reference>
<accession>A0A223S619</accession>
<dbReference type="RefSeq" id="WP_017616787.1">
    <property type="nucleotide sequence ID" value="NZ_ANBG01000024.1"/>
</dbReference>
<dbReference type="EMBL" id="CP022753">
    <property type="protein sequence ID" value="ASU83603.1"/>
    <property type="molecule type" value="Genomic_DNA"/>
</dbReference>
<protein>
    <submittedName>
        <fullName evidence="1">Uncharacterized protein</fullName>
    </submittedName>
</protein>
<evidence type="ECO:0000313" key="1">
    <source>
        <dbReference type="EMBL" id="ASU83603.1"/>
    </source>
</evidence>
<keyword evidence="2" id="KW-1185">Reference proteome</keyword>
<proteinExistence type="predicted"/>
<dbReference type="KEGG" id="ngv:CDO52_13090"/>
<sequence>MNSACSVILQLPEPADRLPARLLHTTYVTMPMRDVPDDVFDDGRDRSIDYAVIAIAHVPRDAVSLRGDVSEREDHLFPPAGWR</sequence>
<name>A0A223S619_9ACTN</name>